<keyword evidence="9" id="KW-0636">Prenylation</keyword>
<dbReference type="OrthoDB" id="10251809at2759"/>
<keyword evidence="8" id="KW-0449">Lipoprotein</keyword>
<dbReference type="CDD" id="cd18299">
    <property type="entry name" value="BTB1_POZ_RhoBTB"/>
    <property type="match status" value="1"/>
</dbReference>
<dbReference type="GO" id="GO:0005886">
    <property type="term" value="C:plasma membrane"/>
    <property type="evidence" value="ECO:0007669"/>
    <property type="project" value="UniProtKB-SubCell"/>
</dbReference>
<dbReference type="SMART" id="SM00176">
    <property type="entry name" value="RAN"/>
    <property type="match status" value="1"/>
</dbReference>
<evidence type="ECO:0000256" key="7">
    <source>
        <dbReference type="ARBA" id="ARBA00023136"/>
    </source>
</evidence>
<evidence type="ECO:0000256" key="3">
    <source>
        <dbReference type="ARBA" id="ARBA00022475"/>
    </source>
</evidence>
<keyword evidence="7" id="KW-0472">Membrane</keyword>
<dbReference type="InterPro" id="IPR000210">
    <property type="entry name" value="BTB/POZ_dom"/>
</dbReference>
<name>A0A210PC61_MIZYE</name>
<dbReference type="SMART" id="SM00174">
    <property type="entry name" value="RHO"/>
    <property type="match status" value="1"/>
</dbReference>
<feature type="domain" description="BTB" evidence="10">
    <location>
        <begin position="402"/>
        <end position="471"/>
    </location>
</feature>
<dbReference type="EMBL" id="NEDP02082657">
    <property type="protein sequence ID" value="OWF34064.1"/>
    <property type="molecule type" value="Genomic_DNA"/>
</dbReference>
<dbReference type="PRINTS" id="PR00449">
    <property type="entry name" value="RASTRNSFRMNG"/>
</dbReference>
<gene>
    <name evidence="11" type="ORF">KP79_PYT04168</name>
</gene>
<evidence type="ECO:0000256" key="2">
    <source>
        <dbReference type="ARBA" id="ARBA00010142"/>
    </source>
</evidence>
<dbReference type="InterPro" id="IPR011333">
    <property type="entry name" value="SKP1/BTB/POZ_sf"/>
</dbReference>
<dbReference type="Pfam" id="PF00651">
    <property type="entry name" value="BTB"/>
    <property type="match status" value="3"/>
</dbReference>
<reference evidence="11 12" key="1">
    <citation type="journal article" date="2017" name="Nat. Ecol. Evol.">
        <title>Scallop genome provides insights into evolution of bilaterian karyotype and development.</title>
        <authorList>
            <person name="Wang S."/>
            <person name="Zhang J."/>
            <person name="Jiao W."/>
            <person name="Li J."/>
            <person name="Xun X."/>
            <person name="Sun Y."/>
            <person name="Guo X."/>
            <person name="Huan P."/>
            <person name="Dong B."/>
            <person name="Zhang L."/>
            <person name="Hu X."/>
            <person name="Sun X."/>
            <person name="Wang J."/>
            <person name="Zhao C."/>
            <person name="Wang Y."/>
            <person name="Wang D."/>
            <person name="Huang X."/>
            <person name="Wang R."/>
            <person name="Lv J."/>
            <person name="Li Y."/>
            <person name="Zhang Z."/>
            <person name="Liu B."/>
            <person name="Lu W."/>
            <person name="Hui Y."/>
            <person name="Liang J."/>
            <person name="Zhou Z."/>
            <person name="Hou R."/>
            <person name="Li X."/>
            <person name="Liu Y."/>
            <person name="Li H."/>
            <person name="Ning X."/>
            <person name="Lin Y."/>
            <person name="Zhao L."/>
            <person name="Xing Q."/>
            <person name="Dou J."/>
            <person name="Li Y."/>
            <person name="Mao J."/>
            <person name="Guo H."/>
            <person name="Dou H."/>
            <person name="Li T."/>
            <person name="Mu C."/>
            <person name="Jiang W."/>
            <person name="Fu Q."/>
            <person name="Fu X."/>
            <person name="Miao Y."/>
            <person name="Liu J."/>
            <person name="Yu Q."/>
            <person name="Li R."/>
            <person name="Liao H."/>
            <person name="Li X."/>
            <person name="Kong Y."/>
            <person name="Jiang Z."/>
            <person name="Chourrout D."/>
            <person name="Li R."/>
            <person name="Bao Z."/>
        </authorList>
    </citation>
    <scope>NUCLEOTIDE SEQUENCE [LARGE SCALE GENOMIC DNA]</scope>
    <source>
        <strain evidence="11 12">PY_sf001</strain>
    </source>
</reference>
<evidence type="ECO:0000313" key="11">
    <source>
        <dbReference type="EMBL" id="OWF34064.1"/>
    </source>
</evidence>
<dbReference type="AlphaFoldDB" id="A0A210PC61"/>
<dbReference type="PANTHER" id="PTHR24072">
    <property type="entry name" value="RHO FAMILY GTPASE"/>
    <property type="match status" value="1"/>
</dbReference>
<dbReference type="GO" id="GO:0003924">
    <property type="term" value="F:GTPase activity"/>
    <property type="evidence" value="ECO:0007669"/>
    <property type="project" value="InterPro"/>
</dbReference>
<dbReference type="InterPro" id="IPR005225">
    <property type="entry name" value="Small_GTP-bd"/>
</dbReference>
<dbReference type="InterPro" id="IPR003578">
    <property type="entry name" value="Small_GTPase_Rho"/>
</dbReference>
<dbReference type="InterPro" id="IPR027417">
    <property type="entry name" value="P-loop_NTPase"/>
</dbReference>
<dbReference type="PROSITE" id="PS51421">
    <property type="entry name" value="RAS"/>
    <property type="match status" value="1"/>
</dbReference>
<dbReference type="Pfam" id="PF00071">
    <property type="entry name" value="Ras"/>
    <property type="match status" value="1"/>
</dbReference>
<dbReference type="Proteomes" id="UP000242188">
    <property type="component" value="Unassembled WGS sequence"/>
</dbReference>
<dbReference type="PROSITE" id="PS51420">
    <property type="entry name" value="RHO"/>
    <property type="match status" value="1"/>
</dbReference>
<keyword evidence="5" id="KW-0547">Nucleotide-binding</keyword>
<accession>A0A210PC61</accession>
<dbReference type="STRING" id="6573.A0A210PC61"/>
<evidence type="ECO:0000313" key="12">
    <source>
        <dbReference type="Proteomes" id="UP000242188"/>
    </source>
</evidence>
<dbReference type="SMART" id="SM00173">
    <property type="entry name" value="RAS"/>
    <property type="match status" value="1"/>
</dbReference>
<dbReference type="SUPFAM" id="SSF52540">
    <property type="entry name" value="P-loop containing nucleoside triphosphate hydrolases"/>
    <property type="match status" value="1"/>
</dbReference>
<evidence type="ECO:0000256" key="5">
    <source>
        <dbReference type="ARBA" id="ARBA00022741"/>
    </source>
</evidence>
<organism evidence="11 12">
    <name type="scientific">Mizuhopecten yessoensis</name>
    <name type="common">Japanese scallop</name>
    <name type="synonym">Patinopecten yessoensis</name>
    <dbReference type="NCBI Taxonomy" id="6573"/>
    <lineage>
        <taxon>Eukaryota</taxon>
        <taxon>Metazoa</taxon>
        <taxon>Spiralia</taxon>
        <taxon>Lophotrochozoa</taxon>
        <taxon>Mollusca</taxon>
        <taxon>Bivalvia</taxon>
        <taxon>Autobranchia</taxon>
        <taxon>Pteriomorphia</taxon>
        <taxon>Pectinida</taxon>
        <taxon>Pectinoidea</taxon>
        <taxon>Pectinidae</taxon>
        <taxon>Mizuhopecten</taxon>
    </lineage>
</organism>
<dbReference type="CDD" id="cd18300">
    <property type="entry name" value="BTB2_POZ_RhoBTB"/>
    <property type="match status" value="1"/>
</dbReference>
<dbReference type="NCBIfam" id="TIGR00231">
    <property type="entry name" value="small_GTP"/>
    <property type="match status" value="1"/>
</dbReference>
<dbReference type="CDD" id="cd00157">
    <property type="entry name" value="Rho"/>
    <property type="match status" value="1"/>
</dbReference>
<dbReference type="FunFam" id="3.40.50.300:FF:000983">
    <property type="entry name" value="Rho family GTPase"/>
    <property type="match status" value="1"/>
</dbReference>
<evidence type="ECO:0000259" key="10">
    <source>
        <dbReference type="PROSITE" id="PS50097"/>
    </source>
</evidence>
<feature type="domain" description="BTB" evidence="10">
    <location>
        <begin position="223"/>
        <end position="336"/>
    </location>
</feature>
<keyword evidence="6" id="KW-0342">GTP-binding</keyword>
<evidence type="ECO:0000256" key="6">
    <source>
        <dbReference type="ARBA" id="ARBA00023134"/>
    </source>
</evidence>
<dbReference type="GO" id="GO:0007264">
    <property type="term" value="P:small GTPase-mediated signal transduction"/>
    <property type="evidence" value="ECO:0007669"/>
    <property type="project" value="InterPro"/>
</dbReference>
<keyword evidence="12" id="KW-1185">Reference proteome</keyword>
<dbReference type="SUPFAM" id="SSF54695">
    <property type="entry name" value="POZ domain"/>
    <property type="match status" value="2"/>
</dbReference>
<sequence length="594" mass="67053">MQNLKLVTVGDGAVGKSCLLISYSTNSFPSEYVPTVFDNYSANVMVDGKPVNLALWDTAGQEDYDRLRPLSYPATDVFFLCFSIESRASFENVPTKWIPEIRHYCPDTPIVMVACKIDLRHTSSRDLVTYEEGAKVAKDCGMRYKETSALTQEGLKDCFDTAIREALCTTKKKTKKFGFSFGGKKRVPLPPDMPPAGKAPWIEIETSRFAEDWMAMHESPVHADVTFVLSGQHNLDGHKIVLCSASKYFRRVFGMMSSNKSAQLKQIEALSNFTLEDLNAGLVQGIAAVYDKDTSTEDNKGQNHHHTMVELSADIKPKTFVRVLEFLYSGVPRLTNDEDEIDQDELADVMRVADIFKLPRLTEICQNCLSEQEFLNPSIGTFLNDETGQKMKELYFNNPEMADVAFRVEGRTIYAHKVVLSARCKVMAAMFGGHFVEGQATLSEVDIPATSAECFLALLEYLYTDHSPIEEIDVVGLVVLSDEYGQKRLINLCELYVTKEVDKSVTKNIEKADIDVIGLLHTSQNYNAEQLSCWCLHFISTNYTAFQNRAEFSLLKGDNKTYIEENQWPPVSYLREVEEYEQKWNPKGDKCSIM</sequence>
<dbReference type="PROSITE" id="PS50097">
    <property type="entry name" value="BTB"/>
    <property type="match status" value="2"/>
</dbReference>
<dbReference type="SMART" id="SM00225">
    <property type="entry name" value="BTB"/>
    <property type="match status" value="2"/>
</dbReference>
<comment type="similarity">
    <text evidence="2">Belongs to the small GTPase superfamily. Rho family.</text>
</comment>
<evidence type="ECO:0000256" key="8">
    <source>
        <dbReference type="ARBA" id="ARBA00023288"/>
    </source>
</evidence>
<dbReference type="FunFam" id="3.30.710.10:FF:000202">
    <property type="entry name" value="Predicted protein"/>
    <property type="match status" value="1"/>
</dbReference>
<evidence type="ECO:0000256" key="9">
    <source>
        <dbReference type="ARBA" id="ARBA00023289"/>
    </source>
</evidence>
<dbReference type="CDD" id="cd18499">
    <property type="entry name" value="BACK_RHOBTB"/>
    <property type="match status" value="1"/>
</dbReference>
<dbReference type="SMART" id="SM00175">
    <property type="entry name" value="RAB"/>
    <property type="match status" value="1"/>
</dbReference>
<comment type="caution">
    <text evidence="11">The sequence shown here is derived from an EMBL/GenBank/DDBJ whole genome shotgun (WGS) entry which is preliminary data.</text>
</comment>
<dbReference type="Gene3D" id="3.40.50.300">
    <property type="entry name" value="P-loop containing nucleotide triphosphate hydrolases"/>
    <property type="match status" value="1"/>
</dbReference>
<dbReference type="GO" id="GO:0005525">
    <property type="term" value="F:GTP binding"/>
    <property type="evidence" value="ECO:0007669"/>
    <property type="project" value="UniProtKB-KW"/>
</dbReference>
<keyword evidence="4" id="KW-0488">Methylation</keyword>
<protein>
    <submittedName>
        <fullName evidence="11">Rho-related protein racA</fullName>
    </submittedName>
</protein>
<dbReference type="Gene3D" id="3.30.710.10">
    <property type="entry name" value="Potassium Channel Kv1.1, Chain A"/>
    <property type="match status" value="2"/>
</dbReference>
<dbReference type="InterPro" id="IPR001806">
    <property type="entry name" value="Small_GTPase"/>
</dbReference>
<proteinExistence type="inferred from homology"/>
<evidence type="ECO:0000256" key="1">
    <source>
        <dbReference type="ARBA" id="ARBA00004342"/>
    </source>
</evidence>
<keyword evidence="3" id="KW-1003">Cell membrane</keyword>
<dbReference type="PROSITE" id="PS51419">
    <property type="entry name" value="RAB"/>
    <property type="match status" value="1"/>
</dbReference>
<comment type="subcellular location">
    <subcellularLocation>
        <location evidence="1">Cell membrane</location>
        <topology evidence="1">Lipid-anchor</topology>
        <orientation evidence="1">Cytoplasmic side</orientation>
    </subcellularLocation>
</comment>
<evidence type="ECO:0000256" key="4">
    <source>
        <dbReference type="ARBA" id="ARBA00022481"/>
    </source>
</evidence>